<proteinExistence type="predicted"/>
<dbReference type="InterPro" id="IPR000524">
    <property type="entry name" value="Tscrpt_reg_HTH_GntR"/>
</dbReference>
<dbReference type="CDD" id="cd07377">
    <property type="entry name" value="WHTH_GntR"/>
    <property type="match status" value="1"/>
</dbReference>
<organism evidence="5 6">
    <name type="scientific">Candidatus Enterocloster excrementigallinarum</name>
    <dbReference type="NCBI Taxonomy" id="2838558"/>
    <lineage>
        <taxon>Bacteria</taxon>
        <taxon>Bacillati</taxon>
        <taxon>Bacillota</taxon>
        <taxon>Clostridia</taxon>
        <taxon>Lachnospirales</taxon>
        <taxon>Lachnospiraceae</taxon>
        <taxon>Enterocloster</taxon>
    </lineage>
</organism>
<evidence type="ECO:0000256" key="2">
    <source>
        <dbReference type="ARBA" id="ARBA00023125"/>
    </source>
</evidence>
<dbReference type="InterPro" id="IPR036390">
    <property type="entry name" value="WH_DNA-bd_sf"/>
</dbReference>
<dbReference type="Gene3D" id="1.10.10.10">
    <property type="entry name" value="Winged helix-like DNA-binding domain superfamily/Winged helix DNA-binding domain"/>
    <property type="match status" value="1"/>
</dbReference>
<dbReference type="InterPro" id="IPR011711">
    <property type="entry name" value="GntR_C"/>
</dbReference>
<dbReference type="GO" id="GO:0003700">
    <property type="term" value="F:DNA-binding transcription factor activity"/>
    <property type="evidence" value="ECO:0007669"/>
    <property type="project" value="InterPro"/>
</dbReference>
<reference evidence="5" key="1">
    <citation type="journal article" date="2021" name="PeerJ">
        <title>Extensive microbial diversity within the chicken gut microbiome revealed by metagenomics and culture.</title>
        <authorList>
            <person name="Gilroy R."/>
            <person name="Ravi A."/>
            <person name="Getino M."/>
            <person name="Pursley I."/>
            <person name="Horton D.L."/>
            <person name="Alikhan N.F."/>
            <person name="Baker D."/>
            <person name="Gharbi K."/>
            <person name="Hall N."/>
            <person name="Watson M."/>
            <person name="Adriaenssens E.M."/>
            <person name="Foster-Nyarko E."/>
            <person name="Jarju S."/>
            <person name="Secka A."/>
            <person name="Antonio M."/>
            <person name="Oren A."/>
            <person name="Chaudhuri R.R."/>
            <person name="La Ragione R."/>
            <person name="Hildebrand F."/>
            <person name="Pallen M.J."/>
        </authorList>
    </citation>
    <scope>NUCLEOTIDE SEQUENCE</scope>
    <source>
        <strain evidence="5">CHK198-12963</strain>
    </source>
</reference>
<evidence type="ECO:0000256" key="3">
    <source>
        <dbReference type="ARBA" id="ARBA00023163"/>
    </source>
</evidence>
<sequence>MSRQSNTAQPVKRTELKYHIYQDLKEKLINCIYPPGSMLNEVQLASQYGLSRTPIREAINRLEMDGYVKVIPKKGIYVTDISLNDVLQIFQARIEIEPVALRLAIPYLNRDELLFFQKRFESEDLNLADAFRLDTAMHLFFVEHCGNTYLIEMMRKLFDDNTKAVIATGQNSAKIHDARLEHLEILNSLIRGDEVETSANFLRSHIETCRKAALDYFYSMDYAHIDPEKTYYKEQLSKLPPLPASRTEE</sequence>
<dbReference type="PRINTS" id="PR00035">
    <property type="entry name" value="HTHGNTR"/>
</dbReference>
<dbReference type="PANTHER" id="PTHR43537:SF5">
    <property type="entry name" value="UXU OPERON TRANSCRIPTIONAL REGULATOR"/>
    <property type="match status" value="1"/>
</dbReference>
<dbReference type="Pfam" id="PF07729">
    <property type="entry name" value="FCD"/>
    <property type="match status" value="1"/>
</dbReference>
<evidence type="ECO:0000313" key="6">
    <source>
        <dbReference type="Proteomes" id="UP000823863"/>
    </source>
</evidence>
<dbReference type="InterPro" id="IPR036388">
    <property type="entry name" value="WH-like_DNA-bd_sf"/>
</dbReference>
<keyword evidence="3" id="KW-0804">Transcription</keyword>
<accession>A0A9D2PUA1</accession>
<dbReference type="Proteomes" id="UP000823863">
    <property type="component" value="Unassembled WGS sequence"/>
</dbReference>
<dbReference type="PROSITE" id="PS50949">
    <property type="entry name" value="HTH_GNTR"/>
    <property type="match status" value="1"/>
</dbReference>
<dbReference type="SMART" id="SM00345">
    <property type="entry name" value="HTH_GNTR"/>
    <property type="match status" value="1"/>
</dbReference>
<keyword evidence="2" id="KW-0238">DNA-binding</keyword>
<keyword evidence="1" id="KW-0805">Transcription regulation</keyword>
<comment type="caution">
    <text evidence="5">The sequence shown here is derived from an EMBL/GenBank/DDBJ whole genome shotgun (WGS) entry which is preliminary data.</text>
</comment>
<dbReference type="Gene3D" id="1.20.120.530">
    <property type="entry name" value="GntR ligand-binding domain-like"/>
    <property type="match status" value="1"/>
</dbReference>
<dbReference type="GO" id="GO:0003677">
    <property type="term" value="F:DNA binding"/>
    <property type="evidence" value="ECO:0007669"/>
    <property type="project" value="UniProtKB-KW"/>
</dbReference>
<dbReference type="AlphaFoldDB" id="A0A9D2PUA1"/>
<dbReference type="Pfam" id="PF00392">
    <property type="entry name" value="GntR"/>
    <property type="match status" value="1"/>
</dbReference>
<dbReference type="SUPFAM" id="SSF48008">
    <property type="entry name" value="GntR ligand-binding domain-like"/>
    <property type="match status" value="1"/>
</dbReference>
<reference evidence="5" key="2">
    <citation type="submission" date="2021-04" db="EMBL/GenBank/DDBJ databases">
        <authorList>
            <person name="Gilroy R."/>
        </authorList>
    </citation>
    <scope>NUCLEOTIDE SEQUENCE</scope>
    <source>
        <strain evidence="5">CHK198-12963</strain>
    </source>
</reference>
<dbReference type="InterPro" id="IPR008920">
    <property type="entry name" value="TF_FadR/GntR_C"/>
</dbReference>
<protein>
    <submittedName>
        <fullName evidence="5">GntR family transcriptional regulator</fullName>
    </submittedName>
</protein>
<feature type="domain" description="HTH gntR-type" evidence="4">
    <location>
        <begin position="14"/>
        <end position="81"/>
    </location>
</feature>
<name>A0A9D2PUA1_9FIRM</name>
<evidence type="ECO:0000259" key="4">
    <source>
        <dbReference type="PROSITE" id="PS50949"/>
    </source>
</evidence>
<evidence type="ECO:0000256" key="1">
    <source>
        <dbReference type="ARBA" id="ARBA00023015"/>
    </source>
</evidence>
<evidence type="ECO:0000313" key="5">
    <source>
        <dbReference type="EMBL" id="HJC67372.1"/>
    </source>
</evidence>
<dbReference type="SUPFAM" id="SSF46785">
    <property type="entry name" value="Winged helix' DNA-binding domain"/>
    <property type="match status" value="1"/>
</dbReference>
<dbReference type="PANTHER" id="PTHR43537">
    <property type="entry name" value="TRANSCRIPTIONAL REGULATOR, GNTR FAMILY"/>
    <property type="match status" value="1"/>
</dbReference>
<dbReference type="SMART" id="SM00895">
    <property type="entry name" value="FCD"/>
    <property type="match status" value="1"/>
</dbReference>
<gene>
    <name evidence="5" type="ORF">H9931_11795</name>
</gene>
<dbReference type="EMBL" id="DWWB01000067">
    <property type="protein sequence ID" value="HJC67372.1"/>
    <property type="molecule type" value="Genomic_DNA"/>
</dbReference>